<dbReference type="GO" id="GO:0003984">
    <property type="term" value="F:acetolactate synthase activity"/>
    <property type="evidence" value="ECO:0007669"/>
    <property type="project" value="UniProtKB-EC"/>
</dbReference>
<dbReference type="EC" id="2.2.1.6" evidence="3"/>
<dbReference type="PANTHER" id="PTHR18968">
    <property type="entry name" value="THIAMINE PYROPHOSPHATE ENZYMES"/>
    <property type="match status" value="1"/>
</dbReference>
<reference evidence="3 4" key="1">
    <citation type="journal article" date="2017" name="Appl. Environ. Microbiol.">
        <title>Parallel evolution of two clades of a major Atlantic endemic Vibrio parahaemolyticus pathogen lineage by independent acquisition of related pathogenicity islands.</title>
        <authorList>
            <person name="Xu F."/>
            <person name="Gonzalez-Escalona N."/>
            <person name="Drees K.P."/>
            <person name="Sebra R.P."/>
            <person name="Cooper V.S."/>
            <person name="Jones S.H."/>
            <person name="Whistler C.A."/>
        </authorList>
    </citation>
    <scope>NUCLEOTIDE SEQUENCE [LARGE SCALE GENOMIC DNA]</scope>
    <source>
        <strain evidence="3 4">MAVP-3</strain>
    </source>
</reference>
<protein>
    <submittedName>
        <fullName evidence="3">Acetolactate synthase 2 catalytic subunit</fullName>
        <ecNumber evidence="3">2.2.1.6</ecNumber>
    </submittedName>
</protein>
<dbReference type="GO" id="GO:0030976">
    <property type="term" value="F:thiamine pyrophosphate binding"/>
    <property type="evidence" value="ECO:0007669"/>
    <property type="project" value="InterPro"/>
</dbReference>
<dbReference type="GO" id="GO:0050660">
    <property type="term" value="F:flavin adenine dinucleotide binding"/>
    <property type="evidence" value="ECO:0007669"/>
    <property type="project" value="TreeGrafter"/>
</dbReference>
<dbReference type="Gene3D" id="3.40.50.1220">
    <property type="entry name" value="TPP-binding domain"/>
    <property type="match status" value="1"/>
</dbReference>
<dbReference type="GO" id="GO:0000287">
    <property type="term" value="F:magnesium ion binding"/>
    <property type="evidence" value="ECO:0007669"/>
    <property type="project" value="InterPro"/>
</dbReference>
<keyword evidence="3" id="KW-0808">Transferase</keyword>
<proteinExistence type="inferred from homology"/>
<feature type="non-terminal residue" evidence="3">
    <location>
        <position position="112"/>
    </location>
</feature>
<evidence type="ECO:0000259" key="2">
    <source>
        <dbReference type="Pfam" id="PF00205"/>
    </source>
</evidence>
<evidence type="ECO:0000313" key="4">
    <source>
        <dbReference type="Proteomes" id="UP000214596"/>
    </source>
</evidence>
<dbReference type="Pfam" id="PF00205">
    <property type="entry name" value="TPP_enzyme_M"/>
    <property type="match status" value="1"/>
</dbReference>
<feature type="domain" description="Thiamine pyrophosphate enzyme central" evidence="2">
    <location>
        <begin position="35"/>
        <end position="112"/>
    </location>
</feature>
<dbReference type="SUPFAM" id="SSF52467">
    <property type="entry name" value="DHS-like NAD/FAD-binding domain"/>
    <property type="match status" value="1"/>
</dbReference>
<dbReference type="InterPro" id="IPR045229">
    <property type="entry name" value="TPP_enz"/>
</dbReference>
<dbReference type="GO" id="GO:0005948">
    <property type="term" value="C:acetolactate synthase complex"/>
    <property type="evidence" value="ECO:0007669"/>
    <property type="project" value="TreeGrafter"/>
</dbReference>
<organism evidence="3 4">
    <name type="scientific">Vibrio parahaemolyticus</name>
    <dbReference type="NCBI Taxonomy" id="670"/>
    <lineage>
        <taxon>Bacteria</taxon>
        <taxon>Pseudomonadati</taxon>
        <taxon>Pseudomonadota</taxon>
        <taxon>Gammaproteobacteria</taxon>
        <taxon>Vibrionales</taxon>
        <taxon>Vibrionaceae</taxon>
        <taxon>Vibrio</taxon>
    </lineage>
</organism>
<feature type="non-terminal residue" evidence="3">
    <location>
        <position position="1"/>
    </location>
</feature>
<dbReference type="GO" id="GO:0009099">
    <property type="term" value="P:L-valine biosynthetic process"/>
    <property type="evidence" value="ECO:0007669"/>
    <property type="project" value="TreeGrafter"/>
</dbReference>
<name>A0A227J677_VIBPH</name>
<dbReference type="GO" id="GO:0009097">
    <property type="term" value="P:isoleucine biosynthetic process"/>
    <property type="evidence" value="ECO:0007669"/>
    <property type="project" value="TreeGrafter"/>
</dbReference>
<evidence type="ECO:0000313" key="3">
    <source>
        <dbReference type="EMBL" id="OXE29894.1"/>
    </source>
</evidence>
<accession>A0A227J677</accession>
<dbReference type="PANTHER" id="PTHR18968:SF142">
    <property type="entry name" value="ACETOLACTATE SYNTHASE"/>
    <property type="match status" value="1"/>
</dbReference>
<sequence length="112" mass="11953">VIVDIAKDVQLAQAPTELLPPYVAPEIEDVSAEDIKRAQDVLAASTRPVLYVGGGVQLAKATDAVREFLRLNPMPAVSTLKGLGTIERHDPHYLGMLGMHGTKAANLVVQEA</sequence>
<comment type="caution">
    <text evidence="3">The sequence shown here is derived from an EMBL/GenBank/DDBJ whole genome shotgun (WGS) entry which is preliminary data.</text>
</comment>
<gene>
    <name evidence="3" type="ORF">CA163_26200</name>
</gene>
<dbReference type="EMBL" id="NIXT01002775">
    <property type="protein sequence ID" value="OXE29894.1"/>
    <property type="molecule type" value="Genomic_DNA"/>
</dbReference>
<evidence type="ECO:0000256" key="1">
    <source>
        <dbReference type="ARBA" id="ARBA00007812"/>
    </source>
</evidence>
<dbReference type="Proteomes" id="UP000214596">
    <property type="component" value="Unassembled WGS sequence"/>
</dbReference>
<dbReference type="AlphaFoldDB" id="A0A227J677"/>
<dbReference type="InterPro" id="IPR012000">
    <property type="entry name" value="Thiamin_PyroP_enz_cen_dom"/>
</dbReference>
<dbReference type="InterPro" id="IPR029035">
    <property type="entry name" value="DHS-like_NAD/FAD-binding_dom"/>
</dbReference>
<comment type="similarity">
    <text evidence="1">Belongs to the TPP enzyme family.</text>
</comment>